<evidence type="ECO:0000256" key="6">
    <source>
        <dbReference type="ARBA" id="ARBA00023004"/>
    </source>
</evidence>
<dbReference type="InterPro" id="IPR036396">
    <property type="entry name" value="Cyt_P450_sf"/>
</dbReference>
<dbReference type="CDD" id="cd11031">
    <property type="entry name" value="Cyp158A-like"/>
    <property type="match status" value="1"/>
</dbReference>
<evidence type="ECO:0000313" key="9">
    <source>
        <dbReference type="EMBL" id="MBA8795853.1"/>
    </source>
</evidence>
<keyword evidence="3 8" id="KW-0349">Heme</keyword>
<name>A0A7W3P7B9_9ACTN</name>
<comment type="similarity">
    <text evidence="2 8">Belongs to the cytochrome P450 family.</text>
</comment>
<dbReference type="FunFam" id="1.10.630.10:FF:000018">
    <property type="entry name" value="Cytochrome P450 monooxygenase"/>
    <property type="match status" value="1"/>
</dbReference>
<dbReference type="GO" id="GO:0005506">
    <property type="term" value="F:iron ion binding"/>
    <property type="evidence" value="ECO:0007669"/>
    <property type="project" value="InterPro"/>
</dbReference>
<comment type="cofactor">
    <cofactor evidence="1">
        <name>heme</name>
        <dbReference type="ChEBI" id="CHEBI:30413"/>
    </cofactor>
</comment>
<dbReference type="InterPro" id="IPR001128">
    <property type="entry name" value="Cyt_P450"/>
</dbReference>
<dbReference type="RefSeq" id="WP_182561465.1">
    <property type="nucleotide sequence ID" value="NZ_JACGWT010000006.1"/>
</dbReference>
<dbReference type="GO" id="GO:0020037">
    <property type="term" value="F:heme binding"/>
    <property type="evidence" value="ECO:0007669"/>
    <property type="project" value="InterPro"/>
</dbReference>
<evidence type="ECO:0000313" key="10">
    <source>
        <dbReference type="Proteomes" id="UP000523079"/>
    </source>
</evidence>
<dbReference type="PANTHER" id="PTHR46696">
    <property type="entry name" value="P450, PUTATIVE (EUROFUNG)-RELATED"/>
    <property type="match status" value="1"/>
</dbReference>
<evidence type="ECO:0000256" key="8">
    <source>
        <dbReference type="RuleBase" id="RU000461"/>
    </source>
</evidence>
<dbReference type="GO" id="GO:0004497">
    <property type="term" value="F:monooxygenase activity"/>
    <property type="evidence" value="ECO:0007669"/>
    <property type="project" value="UniProtKB-KW"/>
</dbReference>
<evidence type="ECO:0000256" key="2">
    <source>
        <dbReference type="ARBA" id="ARBA00010617"/>
    </source>
</evidence>
<dbReference type="Proteomes" id="UP000523079">
    <property type="component" value="Unassembled WGS sequence"/>
</dbReference>
<protein>
    <submittedName>
        <fullName evidence="9">Cytochrome P450</fullName>
    </submittedName>
</protein>
<dbReference type="Pfam" id="PF00067">
    <property type="entry name" value="p450"/>
    <property type="match status" value="1"/>
</dbReference>
<keyword evidence="6 8" id="KW-0408">Iron</keyword>
<dbReference type="PRINTS" id="PR00385">
    <property type="entry name" value="P450"/>
</dbReference>
<dbReference type="GO" id="GO:0016705">
    <property type="term" value="F:oxidoreductase activity, acting on paired donors, with incorporation or reduction of molecular oxygen"/>
    <property type="evidence" value="ECO:0007669"/>
    <property type="project" value="InterPro"/>
</dbReference>
<evidence type="ECO:0000256" key="5">
    <source>
        <dbReference type="ARBA" id="ARBA00023002"/>
    </source>
</evidence>
<dbReference type="Gene3D" id="1.10.630.10">
    <property type="entry name" value="Cytochrome P450"/>
    <property type="match status" value="1"/>
</dbReference>
<dbReference type="PROSITE" id="PS00086">
    <property type="entry name" value="CYTOCHROME_P450"/>
    <property type="match status" value="1"/>
</dbReference>
<keyword evidence="10" id="KW-1185">Reference proteome</keyword>
<keyword evidence="7 8" id="KW-0503">Monooxygenase</keyword>
<gene>
    <name evidence="9" type="ORF">FHX74_003494</name>
</gene>
<keyword evidence="5 8" id="KW-0560">Oxidoreductase</keyword>
<dbReference type="InterPro" id="IPR002397">
    <property type="entry name" value="Cyt_P450_B"/>
</dbReference>
<reference evidence="9 10" key="1">
    <citation type="submission" date="2020-07" db="EMBL/GenBank/DDBJ databases">
        <title>Sequencing the genomes of 1000 actinobacteria strains.</title>
        <authorList>
            <person name="Klenk H.-P."/>
        </authorList>
    </citation>
    <scope>NUCLEOTIDE SEQUENCE [LARGE SCALE GENOMIC DNA]</scope>
    <source>
        <strain evidence="9 10">DSM 100723</strain>
    </source>
</reference>
<dbReference type="InterPro" id="IPR017972">
    <property type="entry name" value="Cyt_P450_CS"/>
</dbReference>
<dbReference type="PRINTS" id="PR00359">
    <property type="entry name" value="BP450"/>
</dbReference>
<dbReference type="SUPFAM" id="SSF48264">
    <property type="entry name" value="Cytochrome P450"/>
    <property type="match status" value="1"/>
</dbReference>
<accession>A0A7W3P7B9</accession>
<evidence type="ECO:0000256" key="4">
    <source>
        <dbReference type="ARBA" id="ARBA00022723"/>
    </source>
</evidence>
<evidence type="ECO:0000256" key="3">
    <source>
        <dbReference type="ARBA" id="ARBA00022617"/>
    </source>
</evidence>
<evidence type="ECO:0000256" key="7">
    <source>
        <dbReference type="ARBA" id="ARBA00023033"/>
    </source>
</evidence>
<organism evidence="9 10">
    <name type="scientific">Microlunatus kandeliicorticis</name>
    <dbReference type="NCBI Taxonomy" id="1759536"/>
    <lineage>
        <taxon>Bacteria</taxon>
        <taxon>Bacillati</taxon>
        <taxon>Actinomycetota</taxon>
        <taxon>Actinomycetes</taxon>
        <taxon>Propionibacteriales</taxon>
        <taxon>Propionibacteriaceae</taxon>
        <taxon>Microlunatus</taxon>
    </lineage>
</organism>
<sequence>MTSAEISTELPQLPFDQPNALEVAPEWGLLRAQAPLVDVRTPVGDRVWLVTRYEAAREIWSDPRFGRSHPEPERAARLSEAAVMGGAADNYATEQADHTRMRKLLVPAFSAKRMRALEARVQELVDGCVDDLVAARERALSDGDGTVDLHARLSFPLPVLVICELLGVPFADRAHFSELSDRMSRLDGGDDAQAARAEFVAYVGGLAEQKRRDPQPDVISDLVAAQQADPRFDDLAVAKLATGLLFAGHETTVTRIDYGMVLLLTRPEAYRRLAEEPGSVDGTVEEILRLAAPGGLGVLRYAHEDVRLGEQRIARGDAVVLSPTAPNRDPAVFERPGEFDPTRSPNPHLGFGHGAHFCIGASLARTELRTTVATLARRLPDLRLAVPVDALELRSSQLTGGLVALPVRW</sequence>
<dbReference type="AlphaFoldDB" id="A0A7W3P7B9"/>
<keyword evidence="4 8" id="KW-0479">Metal-binding</keyword>
<evidence type="ECO:0000256" key="1">
    <source>
        <dbReference type="ARBA" id="ARBA00001971"/>
    </source>
</evidence>
<comment type="caution">
    <text evidence="9">The sequence shown here is derived from an EMBL/GenBank/DDBJ whole genome shotgun (WGS) entry which is preliminary data.</text>
</comment>
<dbReference type="EMBL" id="JACGWT010000006">
    <property type="protein sequence ID" value="MBA8795853.1"/>
    <property type="molecule type" value="Genomic_DNA"/>
</dbReference>
<dbReference type="PANTHER" id="PTHR46696:SF5">
    <property type="entry name" value="CYTOCHROME P450 BJ-1"/>
    <property type="match status" value="1"/>
</dbReference>
<proteinExistence type="inferred from homology"/>